<evidence type="ECO:0000313" key="4">
    <source>
        <dbReference type="Proteomes" id="UP000008867"/>
    </source>
</evidence>
<dbReference type="GO" id="GO:0007131">
    <property type="term" value="P:reciprocal meiotic recombination"/>
    <property type="evidence" value="ECO:0007669"/>
    <property type="project" value="TreeGrafter"/>
</dbReference>
<dbReference type="VEuPathDB" id="FungiDB:sr15155"/>
<feature type="domain" description="Topoisomerase 6 subunit A/Spo11 TOPRIM" evidence="2">
    <location>
        <begin position="179"/>
        <end position="328"/>
    </location>
</feature>
<evidence type="ECO:0000313" key="3">
    <source>
        <dbReference type="EMBL" id="CBQ68880.1"/>
    </source>
</evidence>
<gene>
    <name evidence="3" type="ORF">sr15155</name>
</gene>
<keyword evidence="4" id="KW-1185">Reference proteome</keyword>
<proteinExistence type="predicted"/>
<dbReference type="SUPFAM" id="SSF56726">
    <property type="entry name" value="DNA topoisomerase IV, alpha subunit"/>
    <property type="match status" value="1"/>
</dbReference>
<dbReference type="GO" id="GO:0003677">
    <property type="term" value="F:DNA binding"/>
    <property type="evidence" value="ECO:0007669"/>
    <property type="project" value="InterPro"/>
</dbReference>
<dbReference type="GO" id="GO:0000228">
    <property type="term" value="C:nuclear chromosome"/>
    <property type="evidence" value="ECO:0007669"/>
    <property type="project" value="TreeGrafter"/>
</dbReference>
<feature type="region of interest" description="Disordered" evidence="1">
    <location>
        <begin position="28"/>
        <end position="69"/>
    </location>
</feature>
<dbReference type="InterPro" id="IPR034136">
    <property type="entry name" value="TOPRIM_Topo6A/Spo11"/>
</dbReference>
<reference evidence="3 4" key="1">
    <citation type="journal article" date="2010" name="Science">
        <title>Pathogenicity determinants in smut fungi revealed by genome comparison.</title>
        <authorList>
            <person name="Schirawski J."/>
            <person name="Mannhaupt G."/>
            <person name="Muench K."/>
            <person name="Brefort T."/>
            <person name="Schipper K."/>
            <person name="Doehlemann G."/>
            <person name="Di Stasio M."/>
            <person name="Roessel N."/>
            <person name="Mendoza-Mendoza A."/>
            <person name="Pester D."/>
            <person name="Mueller O."/>
            <person name="Winterberg B."/>
            <person name="Meyer E."/>
            <person name="Ghareeb H."/>
            <person name="Wollenberg T."/>
            <person name="Muensterkoetter M."/>
            <person name="Wong P."/>
            <person name="Walter M."/>
            <person name="Stukenbrock E."/>
            <person name="Gueldener U."/>
            <person name="Kahmann R."/>
        </authorList>
    </citation>
    <scope>NUCLEOTIDE SEQUENCE [LARGE SCALE GENOMIC DNA]</scope>
    <source>
        <strain evidence="4">SRZ2</strain>
    </source>
</reference>
<dbReference type="InterPro" id="IPR036078">
    <property type="entry name" value="Spo11/TopoVI_A_sf"/>
</dbReference>
<protein>
    <submittedName>
        <fullName evidence="3">Related to meiotic recombination protein SPO11</fullName>
    </submittedName>
</protein>
<dbReference type="AlphaFoldDB" id="E6ZNM9"/>
<dbReference type="EMBL" id="FQ311433">
    <property type="protein sequence ID" value="CBQ68880.1"/>
    <property type="molecule type" value="Genomic_DNA"/>
</dbReference>
<sequence>MTTQPTTILARIDELMLDLMQQLATQAEVLRSSPNTASSSSSSAPDSQAHVERRAKRSKQSGPKVTPLKLATFAATGERGPESSISFPTKSVVGIRRMHLFATQQASDRTIAHVATLLGCDRAALNIVASPRGLVSGPLTLHPPFPSTPIACQPGHATLIPPEIDLHWRVDMWCERPLVLVVEKEAVFTHLLQLQLCTPATRGERAVDWGRVVMVTAKGYADQATRALLQLLGVRAVGLFDADPYGVDIHRQFCSAHSVEWIGVDLSDFAPPLAGQNSALVPLRNDERATAVRLLRGLGTSHDDERVRARLTDMLLTGYKAEIEAAYDFAPPSTALGTRGGLVGYIEHKLSGLCSSQL</sequence>
<feature type="compositionally biased region" description="Low complexity" evidence="1">
    <location>
        <begin position="32"/>
        <end position="47"/>
    </location>
</feature>
<dbReference type="GO" id="GO:0003918">
    <property type="term" value="F:DNA topoisomerase type II (double strand cut, ATP-hydrolyzing) activity"/>
    <property type="evidence" value="ECO:0007669"/>
    <property type="project" value="InterPro"/>
</dbReference>
<dbReference type="PANTHER" id="PTHR10848:SF0">
    <property type="entry name" value="MEIOTIC RECOMBINATION PROTEIN SPO11"/>
    <property type="match status" value="1"/>
</dbReference>
<evidence type="ECO:0000256" key="1">
    <source>
        <dbReference type="SAM" id="MobiDB-lite"/>
    </source>
</evidence>
<dbReference type="GO" id="GO:0000706">
    <property type="term" value="P:meiotic DNA double-strand break processing"/>
    <property type="evidence" value="ECO:0007669"/>
    <property type="project" value="TreeGrafter"/>
</dbReference>
<dbReference type="Pfam" id="PF21180">
    <property type="entry name" value="TOP6A-Spo11_Toprim"/>
    <property type="match status" value="1"/>
</dbReference>
<dbReference type="HOGENOM" id="CLU_708092_0_0_1"/>
<dbReference type="OrthoDB" id="5377392at2759"/>
<dbReference type="Gene3D" id="3.40.1360.10">
    <property type="match status" value="1"/>
</dbReference>
<dbReference type="GO" id="GO:0042138">
    <property type="term" value="P:meiotic DNA double-strand break formation"/>
    <property type="evidence" value="ECO:0007669"/>
    <property type="project" value="TreeGrafter"/>
</dbReference>
<dbReference type="InterPro" id="IPR002815">
    <property type="entry name" value="Spo11/TopoVI_A"/>
</dbReference>
<dbReference type="PRINTS" id="PR01550">
    <property type="entry name" value="TOP6AFAMILY"/>
</dbReference>
<accession>E6ZNM9</accession>
<name>E6ZNM9_SPORE</name>
<dbReference type="eggNOG" id="KOG2795">
    <property type="taxonomic scope" value="Eukaryota"/>
</dbReference>
<organism evidence="3 4">
    <name type="scientific">Sporisorium reilianum (strain SRZ2)</name>
    <name type="common">Maize head smut fungus</name>
    <dbReference type="NCBI Taxonomy" id="999809"/>
    <lineage>
        <taxon>Eukaryota</taxon>
        <taxon>Fungi</taxon>
        <taxon>Dikarya</taxon>
        <taxon>Basidiomycota</taxon>
        <taxon>Ustilaginomycotina</taxon>
        <taxon>Ustilaginomycetes</taxon>
        <taxon>Ustilaginales</taxon>
        <taxon>Ustilaginaceae</taxon>
        <taxon>Sporisorium</taxon>
    </lineage>
</organism>
<evidence type="ECO:0000259" key="2">
    <source>
        <dbReference type="Pfam" id="PF21180"/>
    </source>
</evidence>
<dbReference type="PANTHER" id="PTHR10848">
    <property type="entry name" value="MEIOTIC RECOMBINATION PROTEIN SPO11"/>
    <property type="match status" value="1"/>
</dbReference>
<dbReference type="Proteomes" id="UP000008867">
    <property type="component" value="Chromosome 12"/>
</dbReference>